<feature type="compositionally biased region" description="Basic and acidic residues" evidence="7">
    <location>
        <begin position="1007"/>
        <end position="1019"/>
    </location>
</feature>
<dbReference type="InterPro" id="IPR023174">
    <property type="entry name" value="PDEase_CS"/>
</dbReference>
<dbReference type="SMART" id="SM00065">
    <property type="entry name" value="GAF"/>
    <property type="match status" value="1"/>
</dbReference>
<dbReference type="InterPro" id="IPR023088">
    <property type="entry name" value="PDEase"/>
</dbReference>
<evidence type="ECO:0000259" key="8">
    <source>
        <dbReference type="PROSITE" id="PS51845"/>
    </source>
</evidence>
<keyword evidence="2 5" id="KW-0479">Metal-binding</keyword>
<dbReference type="Proteomes" id="UP000751190">
    <property type="component" value="Unassembled WGS sequence"/>
</dbReference>
<dbReference type="SUPFAM" id="SSF109604">
    <property type="entry name" value="HD-domain/PDEase-like"/>
    <property type="match status" value="1"/>
</dbReference>
<dbReference type="PANTHER" id="PTHR11347">
    <property type="entry name" value="CYCLIC NUCLEOTIDE PHOSPHODIESTERASE"/>
    <property type="match status" value="1"/>
</dbReference>
<feature type="binding site" evidence="5">
    <location>
        <position position="763"/>
    </location>
    <ligand>
        <name>Zn(2+)</name>
        <dbReference type="ChEBI" id="CHEBI:29105"/>
        <label>1</label>
    </ligand>
</feature>
<dbReference type="InterPro" id="IPR003607">
    <property type="entry name" value="HD/PDEase_dom"/>
</dbReference>
<comment type="similarity">
    <text evidence="6">Belongs to the cyclic nucleotide phosphodiesterase family.</text>
</comment>
<feature type="domain" description="PDEase" evidence="8">
    <location>
        <begin position="647"/>
        <end position="968"/>
    </location>
</feature>
<evidence type="ECO:0000256" key="1">
    <source>
        <dbReference type="ARBA" id="ARBA00022535"/>
    </source>
</evidence>
<evidence type="ECO:0000256" key="3">
    <source>
        <dbReference type="ARBA" id="ARBA00022801"/>
    </source>
</evidence>
<feature type="binding site" evidence="5">
    <location>
        <position position="762"/>
    </location>
    <ligand>
        <name>Zn(2+)</name>
        <dbReference type="ChEBI" id="CHEBI:29105"/>
        <label>1</label>
    </ligand>
</feature>
<dbReference type="InterPro" id="IPR029016">
    <property type="entry name" value="GAF-like_dom_sf"/>
</dbReference>
<feature type="binding site" evidence="5">
    <location>
        <position position="763"/>
    </location>
    <ligand>
        <name>Zn(2+)</name>
        <dbReference type="ChEBI" id="CHEBI:29105"/>
        <label>2</label>
    </ligand>
</feature>
<dbReference type="SMART" id="SM00471">
    <property type="entry name" value="HDc"/>
    <property type="match status" value="1"/>
</dbReference>
<name>A0A8J5XJZ0_DIALT</name>
<dbReference type="EC" id="3.1.4.-" evidence="6"/>
<dbReference type="EMBL" id="JAGTXO010000008">
    <property type="protein sequence ID" value="KAG8466108.1"/>
    <property type="molecule type" value="Genomic_DNA"/>
</dbReference>
<feature type="binding site" evidence="5">
    <location>
        <position position="726"/>
    </location>
    <ligand>
        <name>Zn(2+)</name>
        <dbReference type="ChEBI" id="CHEBI:29105"/>
        <label>1</label>
    </ligand>
</feature>
<gene>
    <name evidence="9" type="ORF">KFE25_001864</name>
</gene>
<evidence type="ECO:0000256" key="6">
    <source>
        <dbReference type="RuleBase" id="RU363067"/>
    </source>
</evidence>
<dbReference type="OMA" id="RDAYKHE"/>
<dbReference type="InterPro" id="IPR002073">
    <property type="entry name" value="PDEase_catalytic_dom"/>
</dbReference>
<feature type="binding site" evidence="5">
    <location>
        <position position="873"/>
    </location>
    <ligand>
        <name>Zn(2+)</name>
        <dbReference type="ChEBI" id="CHEBI:29105"/>
        <label>1</label>
    </ligand>
</feature>
<keyword evidence="10" id="KW-1185">Reference proteome</keyword>
<dbReference type="InterPro" id="IPR036971">
    <property type="entry name" value="PDEase_catalytic_dom_sf"/>
</dbReference>
<evidence type="ECO:0000256" key="7">
    <source>
        <dbReference type="SAM" id="MobiDB-lite"/>
    </source>
</evidence>
<evidence type="ECO:0000256" key="5">
    <source>
        <dbReference type="PIRSR" id="PIRSR623088-3"/>
    </source>
</evidence>
<dbReference type="GO" id="GO:0004114">
    <property type="term" value="F:3',5'-cyclic-nucleotide phosphodiesterase activity"/>
    <property type="evidence" value="ECO:0007669"/>
    <property type="project" value="InterPro"/>
</dbReference>
<organism evidence="9 10">
    <name type="scientific">Diacronema lutheri</name>
    <name type="common">Unicellular marine alga</name>
    <name type="synonym">Monochrysis lutheri</name>
    <dbReference type="NCBI Taxonomy" id="2081491"/>
    <lineage>
        <taxon>Eukaryota</taxon>
        <taxon>Haptista</taxon>
        <taxon>Haptophyta</taxon>
        <taxon>Pavlovophyceae</taxon>
        <taxon>Pavlovales</taxon>
        <taxon>Pavlovaceae</taxon>
        <taxon>Diacronema</taxon>
    </lineage>
</organism>
<feature type="compositionally biased region" description="Low complexity" evidence="7">
    <location>
        <begin position="987"/>
        <end position="997"/>
    </location>
</feature>
<feature type="active site" description="Proton donor" evidence="4">
    <location>
        <position position="722"/>
    </location>
</feature>
<dbReference type="SUPFAM" id="SSF55781">
    <property type="entry name" value="GAF domain-like"/>
    <property type="match status" value="2"/>
</dbReference>
<dbReference type="Pfam" id="PF00233">
    <property type="entry name" value="PDEase_I"/>
    <property type="match status" value="1"/>
</dbReference>
<keyword evidence="3 6" id="KW-0378">Hydrolase</keyword>
<dbReference type="GO" id="GO:0046872">
    <property type="term" value="F:metal ion binding"/>
    <property type="evidence" value="ECO:0007669"/>
    <property type="project" value="UniProtKB-KW"/>
</dbReference>
<accession>A0A8J5XJZ0</accession>
<reference evidence="9" key="1">
    <citation type="submission" date="2021-05" db="EMBL/GenBank/DDBJ databases">
        <title>The genome of the haptophyte Pavlova lutheri (Diacronema luteri, Pavlovales) - a model for lipid biosynthesis in eukaryotic algae.</title>
        <authorList>
            <person name="Hulatt C.J."/>
            <person name="Posewitz M.C."/>
        </authorList>
    </citation>
    <scope>NUCLEOTIDE SEQUENCE</scope>
    <source>
        <strain evidence="9">NIVA-4/92</strain>
    </source>
</reference>
<dbReference type="Gene3D" id="1.10.1300.10">
    <property type="entry name" value="3'5'-cyclic nucleotide phosphodiesterase, catalytic domain"/>
    <property type="match status" value="1"/>
</dbReference>
<dbReference type="Gene3D" id="3.30.450.40">
    <property type="match status" value="2"/>
</dbReference>
<dbReference type="Pfam" id="PF01590">
    <property type="entry name" value="GAF"/>
    <property type="match status" value="1"/>
</dbReference>
<dbReference type="CDD" id="cd00077">
    <property type="entry name" value="HDc"/>
    <property type="match status" value="1"/>
</dbReference>
<dbReference type="PRINTS" id="PR00387">
    <property type="entry name" value="PDIESTERASE1"/>
</dbReference>
<dbReference type="AlphaFoldDB" id="A0A8J5XJZ0"/>
<dbReference type="PROSITE" id="PS51845">
    <property type="entry name" value="PDEASE_I_2"/>
    <property type="match status" value="1"/>
</dbReference>
<dbReference type="InterPro" id="IPR003018">
    <property type="entry name" value="GAF"/>
</dbReference>
<keyword evidence="1" id="KW-0140">cGMP</keyword>
<evidence type="ECO:0000256" key="2">
    <source>
        <dbReference type="ARBA" id="ARBA00022723"/>
    </source>
</evidence>
<dbReference type="OrthoDB" id="189220at2759"/>
<proteinExistence type="inferred from homology"/>
<evidence type="ECO:0000313" key="9">
    <source>
        <dbReference type="EMBL" id="KAG8466108.1"/>
    </source>
</evidence>
<evidence type="ECO:0000313" key="10">
    <source>
        <dbReference type="Proteomes" id="UP000751190"/>
    </source>
</evidence>
<dbReference type="PROSITE" id="PS00126">
    <property type="entry name" value="PDEASE_I_1"/>
    <property type="match status" value="1"/>
</dbReference>
<sequence length="1026" mass="110243">MAGRGAQRAYGPLLQRMLEEQEQLERVSMTRITASFVGGLDLPPLAQGRSRISNASPALPDASHLQRVKTLGALDGVAPRRALRGSASTSRLDASSAYAAMSLAAAGRQRKSVAATHRENVVLKARIADLEALAHHHAAELARLRDAQSTLHETAAERVSKIAVLREISKVLSDTDVDSATMIARLVEMTATALNCERVSLFLLSEDGTELYLKTANDCAPDIRVPVGAGIVGNVAQTKELVNIRDAQSDPRFFKGSDRKTGFKTISILCSVIQTPVGSVVGVMQAINRKPNVEQPAPIAPPRGGPHAPRAVAFSAEDEELLSHIVSQASIALHSAMLYEQAVAARLRSQALLDLVSVVAVERNFSALTTSVSEIVTRALGASEALLLIFNHERNELWALPQHGRPGWSISFPHEPTDCPTLAETIARKHKALADAAAGAPREDATRGTMRAQPVEPQPVGLSWLAWQVMRTAQRLNSSDEDELRVELDVLLGTERRADAKVAAAAGGELGAARSAAGAGRLASALLVCPSVDLNARVVAVVVAAGKARSVMGGGNAASRLAGLDTRSKAAYFDAHDEEAMLAICSKLAIAFEVRSMEMMRSKVAIDMAADDSTAGRLQAFDLGDLQSPEPSSSSRTRRRTRILEQRNTLITAIQASAFKMDISRLQGWDLDMLAMADEELHTVALTCMNTFGLPDKLGFAPAAFLTLCSHVRERYRPNPYHNYAHAISVMQAAFLVLTTTDAGARLKPTSLFSILLASLFHDIDHPATNNAFQVNSGSHLALLYNDQSVLENHHAATAFQLLRDHSEIDPLRGLSAADRTAVRSEMLHCILATDMSKHFELVNRLKTLSTSAEAHSAADQTLLMESIVHAADLANPLLEPAVSLKWADAVLAEFNQQARLEQEQGLPFDPKMLKSDRVSQANLNRGFIDYIVAPLWQALAQHFPQLEGGIKQMMANRAAWDKIIADDKAETDGGAANAPTVRAVSSALSRSLPSRAQTNTGAEDGVSDHEGDTLHEAADEAAGQD</sequence>
<protein>
    <recommendedName>
        <fullName evidence="6">Phosphodiesterase</fullName>
        <ecNumber evidence="6">3.1.4.-</ecNumber>
    </recommendedName>
</protein>
<feature type="region of interest" description="Disordered" evidence="7">
    <location>
        <begin position="987"/>
        <end position="1026"/>
    </location>
</feature>
<evidence type="ECO:0000256" key="4">
    <source>
        <dbReference type="PIRSR" id="PIRSR623088-1"/>
    </source>
</evidence>
<comment type="cofactor">
    <cofactor evidence="6">
        <name>a divalent metal cation</name>
        <dbReference type="ChEBI" id="CHEBI:60240"/>
    </cofactor>
    <text evidence="6">Binds 2 divalent metal cations per subunit. Site 1 may preferentially bind zinc ions, while site 2 has a preference for magnesium and/or manganese ions.</text>
</comment>
<comment type="caution">
    <text evidence="9">The sequence shown here is derived from an EMBL/GenBank/DDBJ whole genome shotgun (WGS) entry which is preliminary data.</text>
</comment>
<dbReference type="GO" id="GO:0007165">
    <property type="term" value="P:signal transduction"/>
    <property type="evidence" value="ECO:0007669"/>
    <property type="project" value="InterPro"/>
</dbReference>